<protein>
    <submittedName>
        <fullName evidence="2">DNA primase small subunit-like protein</fullName>
    </submittedName>
</protein>
<dbReference type="AlphaFoldDB" id="A0A2K3KMQ3"/>
<comment type="caution">
    <text evidence="2">The sequence shown here is derived from an EMBL/GenBank/DDBJ whole genome shotgun (WGS) entry which is preliminary data.</text>
</comment>
<dbReference type="PANTHER" id="PTHR10536">
    <property type="entry name" value="DNA PRIMASE SMALL SUBUNIT"/>
    <property type="match status" value="1"/>
</dbReference>
<dbReference type="STRING" id="57577.A0A2K3KMQ3"/>
<organism evidence="2 3">
    <name type="scientific">Trifolium pratense</name>
    <name type="common">Red clover</name>
    <dbReference type="NCBI Taxonomy" id="57577"/>
    <lineage>
        <taxon>Eukaryota</taxon>
        <taxon>Viridiplantae</taxon>
        <taxon>Streptophyta</taxon>
        <taxon>Embryophyta</taxon>
        <taxon>Tracheophyta</taxon>
        <taxon>Spermatophyta</taxon>
        <taxon>Magnoliopsida</taxon>
        <taxon>eudicotyledons</taxon>
        <taxon>Gunneridae</taxon>
        <taxon>Pentapetalae</taxon>
        <taxon>rosids</taxon>
        <taxon>fabids</taxon>
        <taxon>Fabales</taxon>
        <taxon>Fabaceae</taxon>
        <taxon>Papilionoideae</taxon>
        <taxon>50 kb inversion clade</taxon>
        <taxon>NPAAA clade</taxon>
        <taxon>Hologalegina</taxon>
        <taxon>IRL clade</taxon>
        <taxon>Trifolieae</taxon>
        <taxon>Trifolium</taxon>
    </lineage>
</organism>
<accession>A0A2K3KMQ3</accession>
<evidence type="ECO:0000256" key="1">
    <source>
        <dbReference type="ARBA" id="ARBA00009762"/>
    </source>
</evidence>
<comment type="similarity">
    <text evidence="1">Belongs to the eukaryotic-type primase small subunit family.</text>
</comment>
<name>A0A2K3KMQ3_TRIPR</name>
<dbReference type="EMBL" id="ASHM01102540">
    <property type="protein sequence ID" value="PNX67584.1"/>
    <property type="molecule type" value="Genomic_DNA"/>
</dbReference>
<reference evidence="2 3" key="1">
    <citation type="journal article" date="2014" name="Am. J. Bot.">
        <title>Genome assembly and annotation for red clover (Trifolium pratense; Fabaceae).</title>
        <authorList>
            <person name="Istvanek J."/>
            <person name="Jaros M."/>
            <person name="Krenek A."/>
            <person name="Repkova J."/>
        </authorList>
    </citation>
    <scope>NUCLEOTIDE SEQUENCE [LARGE SCALE GENOMIC DNA]</scope>
    <source>
        <strain evidence="3">cv. Tatra</strain>
        <tissue evidence="2">Young leaves</tissue>
    </source>
</reference>
<evidence type="ECO:0000313" key="3">
    <source>
        <dbReference type="Proteomes" id="UP000236291"/>
    </source>
</evidence>
<feature type="non-terminal residue" evidence="2">
    <location>
        <position position="1"/>
    </location>
</feature>
<reference evidence="2 3" key="2">
    <citation type="journal article" date="2017" name="Front. Plant Sci.">
        <title>Gene Classification and Mining of Molecular Markers Useful in Red Clover (Trifolium pratense) Breeding.</title>
        <authorList>
            <person name="Istvanek J."/>
            <person name="Dluhosova J."/>
            <person name="Dluhos P."/>
            <person name="Patkova L."/>
            <person name="Nedelnik J."/>
            <person name="Repkova J."/>
        </authorList>
    </citation>
    <scope>NUCLEOTIDE SEQUENCE [LARGE SCALE GENOMIC DNA]</scope>
    <source>
        <strain evidence="3">cv. Tatra</strain>
        <tissue evidence="2">Young leaves</tissue>
    </source>
</reference>
<dbReference type="Gene3D" id="3.90.920.10">
    <property type="entry name" value="DNA primase, PRIM domain"/>
    <property type="match status" value="1"/>
</dbReference>
<gene>
    <name evidence="2" type="ORF">L195_g055706</name>
</gene>
<sequence length="69" mass="7939">SHNKVSLMGAALHPFLATSYTNVLKDYFEKILLTNQNLLATEERYEKILSMIPDESIASELRGRWQDNI</sequence>
<evidence type="ECO:0000313" key="2">
    <source>
        <dbReference type="EMBL" id="PNX67584.1"/>
    </source>
</evidence>
<dbReference type="Proteomes" id="UP000236291">
    <property type="component" value="Unassembled WGS sequence"/>
</dbReference>
<proteinExistence type="inferred from homology"/>